<evidence type="ECO:0000259" key="6">
    <source>
        <dbReference type="Pfam" id="PF13873"/>
    </source>
</evidence>
<reference evidence="7" key="1">
    <citation type="submission" date="2022-01" db="EMBL/GenBank/DDBJ databases">
        <authorList>
            <person name="King R."/>
        </authorList>
    </citation>
    <scope>NUCLEOTIDE SEQUENCE</scope>
</reference>
<keyword evidence="4" id="KW-0804">Transcription</keyword>
<dbReference type="OrthoDB" id="6783928at2759"/>
<evidence type="ECO:0000256" key="5">
    <source>
        <dbReference type="ARBA" id="ARBA00025466"/>
    </source>
</evidence>
<comment type="function">
    <text evidence="5">Involved in transvection phenomena (= synapsis-dependent gene expression), where the synaptic pairing of chromosomes carrying genes with which zeste interacts influences the expression of these genes. Zeste binds to DNA and stimulates transcription from a nearby promoter.</text>
</comment>
<dbReference type="Pfam" id="PF13873">
    <property type="entry name" value="Myb_DNA-bind_5"/>
    <property type="match status" value="1"/>
</dbReference>
<dbReference type="EMBL" id="OV651822">
    <property type="protein sequence ID" value="CAH1100319.1"/>
    <property type="molecule type" value="Genomic_DNA"/>
</dbReference>
<gene>
    <name evidence="7" type="ORF">PSYICH_LOCUS1514</name>
</gene>
<comment type="subunit">
    <text evidence="1">Self-associates forming complexes of several hundred monomers.</text>
</comment>
<evidence type="ECO:0000256" key="2">
    <source>
        <dbReference type="ARBA" id="ARBA00016807"/>
    </source>
</evidence>
<evidence type="ECO:0000256" key="3">
    <source>
        <dbReference type="ARBA" id="ARBA00023015"/>
    </source>
</evidence>
<feature type="domain" description="Myb/SANT-like DNA-binding" evidence="6">
    <location>
        <begin position="13"/>
        <end position="90"/>
    </location>
</feature>
<dbReference type="InterPro" id="IPR028002">
    <property type="entry name" value="Myb_DNA-bind_5"/>
</dbReference>
<evidence type="ECO:0000313" key="7">
    <source>
        <dbReference type="EMBL" id="CAH1100319.1"/>
    </source>
</evidence>
<evidence type="ECO:0000256" key="4">
    <source>
        <dbReference type="ARBA" id="ARBA00023163"/>
    </source>
</evidence>
<dbReference type="AlphaFoldDB" id="A0A9P0CE05"/>
<sequence length="284" mass="32612">MKNKTKLKTETKRAPNYSVKEKSLLLNILYDFKNIIENKKTDSTTWHEKDEAWQNITNIFNSQTVDCPRSKDSLRKYYDNIKKSVRKEVVKEKLHIKQTGGGVAEKTEGDCTKDLVLGLINEKTVYGLNTSFGGDTNEIPSNIDAKVTMPDQVETTEGATSAACENPKKGCYGIADEKPSCSLSVTEKDDWANFSASKLKNPVTPHLKQKWTKRRRPGIVQPASKLEEKYDHIANIKQELYHLEKEHILKREKREEHIFNLKKTKLELDIKLRELELKKHLDGI</sequence>
<keyword evidence="8" id="KW-1185">Reference proteome</keyword>
<accession>A0A9P0CE05</accession>
<keyword evidence="3" id="KW-0805">Transcription regulation</keyword>
<proteinExistence type="predicted"/>
<organism evidence="7 8">
    <name type="scientific">Psylliodes chrysocephalus</name>
    <dbReference type="NCBI Taxonomy" id="3402493"/>
    <lineage>
        <taxon>Eukaryota</taxon>
        <taxon>Metazoa</taxon>
        <taxon>Ecdysozoa</taxon>
        <taxon>Arthropoda</taxon>
        <taxon>Hexapoda</taxon>
        <taxon>Insecta</taxon>
        <taxon>Pterygota</taxon>
        <taxon>Neoptera</taxon>
        <taxon>Endopterygota</taxon>
        <taxon>Coleoptera</taxon>
        <taxon>Polyphaga</taxon>
        <taxon>Cucujiformia</taxon>
        <taxon>Chrysomeloidea</taxon>
        <taxon>Chrysomelidae</taxon>
        <taxon>Galerucinae</taxon>
        <taxon>Alticini</taxon>
        <taxon>Psylliodes</taxon>
    </lineage>
</organism>
<evidence type="ECO:0000256" key="1">
    <source>
        <dbReference type="ARBA" id="ARBA00011764"/>
    </source>
</evidence>
<dbReference type="PANTHER" id="PTHR21411:SF0">
    <property type="entry name" value="REGULATORY PROTEIN ZESTE"/>
    <property type="match status" value="1"/>
</dbReference>
<dbReference type="PANTHER" id="PTHR21411">
    <property type="entry name" value="APONTIC"/>
    <property type="match status" value="1"/>
</dbReference>
<evidence type="ECO:0000313" key="8">
    <source>
        <dbReference type="Proteomes" id="UP001153636"/>
    </source>
</evidence>
<name>A0A9P0CE05_9CUCU</name>
<protein>
    <recommendedName>
        <fullName evidence="2">Regulatory protein zeste</fullName>
    </recommendedName>
</protein>
<dbReference type="Proteomes" id="UP001153636">
    <property type="component" value="Chromosome 10"/>
</dbReference>